<dbReference type="Proteomes" id="UP000247978">
    <property type="component" value="Unassembled WGS sequence"/>
</dbReference>
<evidence type="ECO:0000313" key="1">
    <source>
        <dbReference type="EMBL" id="PXW80504.1"/>
    </source>
</evidence>
<name>A0A2V3VH31_9BACI</name>
<protein>
    <submittedName>
        <fullName evidence="1">Uncharacterized protein</fullName>
    </submittedName>
</protein>
<reference evidence="1 2" key="1">
    <citation type="submission" date="2018-05" db="EMBL/GenBank/DDBJ databases">
        <title>Genomic Encyclopedia of Type Strains, Phase IV (KMG-IV): sequencing the most valuable type-strain genomes for metagenomic binning, comparative biology and taxonomic classification.</title>
        <authorList>
            <person name="Goeker M."/>
        </authorList>
    </citation>
    <scope>NUCLEOTIDE SEQUENCE [LARGE SCALE GENOMIC DNA]</scope>
    <source>
        <strain evidence="1 2">DSM 28556</strain>
    </source>
</reference>
<proteinExistence type="predicted"/>
<sequence length="97" mass="11122">MKMRLTQCCTFNERLQKAGYTKIDPPNGLRIPQILDWVFVQEINNDPWEGVFCFETQLDDTITKTESNLQAMGMDIVSEPITVESDNNIPPNIISKM</sequence>
<dbReference type="EMBL" id="QJJQ01000026">
    <property type="protein sequence ID" value="PXW80504.1"/>
    <property type="molecule type" value="Genomic_DNA"/>
</dbReference>
<comment type="caution">
    <text evidence="1">The sequence shown here is derived from an EMBL/GenBank/DDBJ whole genome shotgun (WGS) entry which is preliminary data.</text>
</comment>
<evidence type="ECO:0000313" key="2">
    <source>
        <dbReference type="Proteomes" id="UP000247978"/>
    </source>
</evidence>
<dbReference type="AlphaFoldDB" id="A0A2V3VH31"/>
<accession>A0A2V3VH31</accession>
<keyword evidence="2" id="KW-1185">Reference proteome</keyword>
<organism evidence="1 2">
    <name type="scientific">Pseudogracilibacillus auburnensis</name>
    <dbReference type="NCBI Taxonomy" id="1494959"/>
    <lineage>
        <taxon>Bacteria</taxon>
        <taxon>Bacillati</taxon>
        <taxon>Bacillota</taxon>
        <taxon>Bacilli</taxon>
        <taxon>Bacillales</taxon>
        <taxon>Bacillaceae</taxon>
        <taxon>Pseudogracilibacillus</taxon>
    </lineage>
</organism>
<gene>
    <name evidence="1" type="ORF">DFR56_12630</name>
</gene>